<accession>A0AAV4QCV5</accession>
<sequence length="82" mass="9060">MESTDHASRARDLILPAVRSRWRSMNSWNGIIGIVNGSDICAVENSKDRNGRGPLNQKVSDILTMLDTLWVEDGYNLGVGCL</sequence>
<organism evidence="1 2">
    <name type="scientific">Caerostris darwini</name>
    <dbReference type="NCBI Taxonomy" id="1538125"/>
    <lineage>
        <taxon>Eukaryota</taxon>
        <taxon>Metazoa</taxon>
        <taxon>Ecdysozoa</taxon>
        <taxon>Arthropoda</taxon>
        <taxon>Chelicerata</taxon>
        <taxon>Arachnida</taxon>
        <taxon>Araneae</taxon>
        <taxon>Araneomorphae</taxon>
        <taxon>Entelegynae</taxon>
        <taxon>Araneoidea</taxon>
        <taxon>Araneidae</taxon>
        <taxon>Caerostris</taxon>
    </lineage>
</organism>
<dbReference type="Proteomes" id="UP001054837">
    <property type="component" value="Unassembled WGS sequence"/>
</dbReference>
<gene>
    <name evidence="1" type="ORF">CDAR_576271</name>
</gene>
<name>A0AAV4QCV5_9ARAC</name>
<dbReference type="EMBL" id="BPLQ01004153">
    <property type="protein sequence ID" value="GIY05936.1"/>
    <property type="molecule type" value="Genomic_DNA"/>
</dbReference>
<evidence type="ECO:0000313" key="1">
    <source>
        <dbReference type="EMBL" id="GIY05936.1"/>
    </source>
</evidence>
<comment type="caution">
    <text evidence="1">The sequence shown here is derived from an EMBL/GenBank/DDBJ whole genome shotgun (WGS) entry which is preliminary data.</text>
</comment>
<reference evidence="1 2" key="1">
    <citation type="submission" date="2021-06" db="EMBL/GenBank/DDBJ databases">
        <title>Caerostris darwini draft genome.</title>
        <authorList>
            <person name="Kono N."/>
            <person name="Arakawa K."/>
        </authorList>
    </citation>
    <scope>NUCLEOTIDE SEQUENCE [LARGE SCALE GENOMIC DNA]</scope>
</reference>
<proteinExistence type="predicted"/>
<protein>
    <submittedName>
        <fullName evidence="1">Uncharacterized protein</fullName>
    </submittedName>
</protein>
<keyword evidence="2" id="KW-1185">Reference proteome</keyword>
<evidence type="ECO:0000313" key="2">
    <source>
        <dbReference type="Proteomes" id="UP001054837"/>
    </source>
</evidence>
<dbReference type="AlphaFoldDB" id="A0AAV4QCV5"/>